<dbReference type="EMBL" id="CP017641">
    <property type="protein sequence ID" value="APZ93064.1"/>
    <property type="molecule type" value="Genomic_DNA"/>
</dbReference>
<gene>
    <name evidence="2" type="primary">yydH</name>
    <name evidence="2" type="ORF">Fuma_02680</name>
</gene>
<dbReference type="GO" id="GO:0016020">
    <property type="term" value="C:membrane"/>
    <property type="evidence" value="ECO:0007669"/>
    <property type="project" value="InterPro"/>
</dbReference>
<dbReference type="OrthoDB" id="9759690at2"/>
<dbReference type="CDD" id="cd05709">
    <property type="entry name" value="S2P-M50"/>
    <property type="match status" value="1"/>
</dbReference>
<keyword evidence="1" id="KW-1133">Transmembrane helix</keyword>
<dbReference type="PANTHER" id="PTHR13325">
    <property type="entry name" value="PROTEASE M50 MEMBRANE-BOUND TRANSCRIPTION FACTOR SITE 2 PROTEASE"/>
    <property type="match status" value="1"/>
</dbReference>
<keyword evidence="3" id="KW-1185">Reference proteome</keyword>
<dbReference type="GO" id="GO:0031293">
    <property type="term" value="P:membrane protein intracellular domain proteolysis"/>
    <property type="evidence" value="ECO:0007669"/>
    <property type="project" value="TreeGrafter"/>
</dbReference>
<dbReference type="GO" id="GO:0004222">
    <property type="term" value="F:metalloendopeptidase activity"/>
    <property type="evidence" value="ECO:0007669"/>
    <property type="project" value="InterPro"/>
</dbReference>
<dbReference type="PANTHER" id="PTHR13325:SF3">
    <property type="entry name" value="MEMBRANE-BOUND TRANSCRIPTION FACTOR SITE-2 PROTEASE"/>
    <property type="match status" value="1"/>
</dbReference>
<keyword evidence="1" id="KW-0472">Membrane</keyword>
<dbReference type="KEGG" id="fmr:Fuma_02680"/>
<proteinExistence type="predicted"/>
<keyword evidence="2" id="KW-0378">Hydrolase</keyword>
<feature type="transmembrane region" description="Helical" evidence="1">
    <location>
        <begin position="421"/>
        <end position="438"/>
    </location>
</feature>
<keyword evidence="2" id="KW-0482">Metalloprotease</keyword>
<evidence type="ECO:0000313" key="3">
    <source>
        <dbReference type="Proteomes" id="UP000187735"/>
    </source>
</evidence>
<feature type="transmembrane region" description="Helical" evidence="1">
    <location>
        <begin position="176"/>
        <end position="195"/>
    </location>
</feature>
<evidence type="ECO:0000256" key="1">
    <source>
        <dbReference type="SAM" id="Phobius"/>
    </source>
</evidence>
<feature type="transmembrane region" description="Helical" evidence="1">
    <location>
        <begin position="269"/>
        <end position="288"/>
    </location>
</feature>
<keyword evidence="1" id="KW-0812">Transmembrane</keyword>
<feature type="transmembrane region" description="Helical" evidence="1">
    <location>
        <begin position="344"/>
        <end position="366"/>
    </location>
</feature>
<sequence length="718" mass="78985">MTFSWVKRSDLQIAPHDAGGWIVKDPLTLQYAHLEDTEYHILNLLDGRRQVSELLAAVKRICPSAGLTAEDFAQFIRTLASHQLIRQTGGEDGTRLSQPRATSWFGKMLRAALSVLRLRIKLLNPTPVIDSVMPFAVPLFQPLVIRCCVGLMVAATAMVVLRFGEVTRQLPSMSQFLGPQNLAALLVIFVVVKLLHEAGHAFTARYFGAECNECGVMLMVFTPVLYTNVTDSWLLPRRQRMLITAAGLFVELAIAAVCTLLWWNAEPGPMRFLLLNTMLVCSANTLLFNGNPLLRFDGYYLLTDWLGIPNLAQQSSATVRAALLKVLTGRSVIQQPNGYRRWQLLAYGILSSLYRMLLTLVILQLIDSLAAEWRVQFLGAALSLAILVGFIGVPVLLFVMQVRGVVKDAAQHNGNPAGTRLRIVACCILIVGGLLIPLPQSVVAPAFVQPTSQPVFTPLPGQLQTSIRYGDRLQASQPVATLSNNELNQRGMELTAAVNDLQLQLNALRSDPEMASSELLPQLRESLSTAEQRERQFRTELHKLTVAAPTSGVLLPPPRVPVQLENRLPQLWHGNPLDPENSAAWLPRGTLLGFAGDRRDVRLLIAVGEDKVQLLESGQRFDFLPTGSATTRTSGTLKSVVSLPSEELPVSLAIAGFVNGRAEADVVRPADITYAVSGQLDLVENQAPPALYSTGRVRIEVQSASLLQRLLRYFRQTF</sequence>
<name>A0A1P8WG97_9PLAN</name>
<dbReference type="AlphaFoldDB" id="A0A1P8WG97"/>
<feature type="transmembrane region" description="Helical" evidence="1">
    <location>
        <begin position="378"/>
        <end position="400"/>
    </location>
</feature>
<feature type="transmembrane region" description="Helical" evidence="1">
    <location>
        <begin position="242"/>
        <end position="263"/>
    </location>
</feature>
<dbReference type="RefSeq" id="WP_077024589.1">
    <property type="nucleotide sequence ID" value="NZ_CP017641.1"/>
</dbReference>
<protein>
    <submittedName>
        <fullName evidence="2">Peptide zinc metalloprotease protein YydH</fullName>
    </submittedName>
</protein>
<dbReference type="GO" id="GO:0005737">
    <property type="term" value="C:cytoplasm"/>
    <property type="evidence" value="ECO:0007669"/>
    <property type="project" value="TreeGrafter"/>
</dbReference>
<dbReference type="InterPro" id="IPR001193">
    <property type="entry name" value="MBTPS2"/>
</dbReference>
<feature type="transmembrane region" description="Helical" evidence="1">
    <location>
        <begin position="143"/>
        <end position="164"/>
    </location>
</feature>
<dbReference type="STRING" id="1891926.Fuma_02680"/>
<organism evidence="2 3">
    <name type="scientific">Fuerstiella marisgermanici</name>
    <dbReference type="NCBI Taxonomy" id="1891926"/>
    <lineage>
        <taxon>Bacteria</taxon>
        <taxon>Pseudomonadati</taxon>
        <taxon>Planctomycetota</taxon>
        <taxon>Planctomycetia</taxon>
        <taxon>Planctomycetales</taxon>
        <taxon>Planctomycetaceae</taxon>
        <taxon>Fuerstiella</taxon>
    </lineage>
</organism>
<evidence type="ECO:0000313" key="2">
    <source>
        <dbReference type="EMBL" id="APZ93064.1"/>
    </source>
</evidence>
<reference evidence="2 3" key="1">
    <citation type="journal article" date="2016" name="Front. Microbiol.">
        <title>Fuerstia marisgermanicae gen. nov., sp. nov., an Unusual Member of the Phylum Planctomycetes from the German Wadden Sea.</title>
        <authorList>
            <person name="Kohn T."/>
            <person name="Heuer A."/>
            <person name="Jogler M."/>
            <person name="Vollmers J."/>
            <person name="Boedeker C."/>
            <person name="Bunk B."/>
            <person name="Rast P."/>
            <person name="Borchert D."/>
            <person name="Glockner I."/>
            <person name="Freese H.M."/>
            <person name="Klenk H.P."/>
            <person name="Overmann J."/>
            <person name="Kaster A.K."/>
            <person name="Rohde M."/>
            <person name="Wiegand S."/>
            <person name="Jogler C."/>
        </authorList>
    </citation>
    <scope>NUCLEOTIDE SEQUENCE [LARGE SCALE GENOMIC DNA]</scope>
    <source>
        <strain evidence="2 3">NH11</strain>
    </source>
</reference>
<dbReference type="Proteomes" id="UP000187735">
    <property type="component" value="Chromosome"/>
</dbReference>
<keyword evidence="2" id="KW-0645">Protease</keyword>
<accession>A0A1P8WG97</accession>